<evidence type="ECO:0000313" key="2">
    <source>
        <dbReference type="EMBL" id="MFC7201780.1"/>
    </source>
</evidence>
<reference evidence="4" key="1">
    <citation type="journal article" date="2014" name="Int. J. Syst. Evol. Microbiol.">
        <title>Complete genome sequence of Corynebacterium casei LMG S-19264T (=DSM 44701T), isolated from a smear-ripened cheese.</title>
        <authorList>
            <consortium name="US DOE Joint Genome Institute (JGI-PGF)"/>
            <person name="Walter F."/>
            <person name="Albersmeier A."/>
            <person name="Kalinowski J."/>
            <person name="Ruckert C."/>
        </authorList>
    </citation>
    <scope>NUCLEOTIDE SEQUENCE [LARGE SCALE GENOMIC DNA]</scope>
    <source>
        <strain evidence="4">NBRC 114356</strain>
    </source>
</reference>
<feature type="transmembrane region" description="Helical" evidence="1">
    <location>
        <begin position="20"/>
        <end position="37"/>
    </location>
</feature>
<dbReference type="SUPFAM" id="SSF49373">
    <property type="entry name" value="Invasin/intimin cell-adhesion fragments"/>
    <property type="match status" value="1"/>
</dbReference>
<evidence type="ECO:0000313" key="3">
    <source>
        <dbReference type="EMBL" id="MFC7201814.1"/>
    </source>
</evidence>
<dbReference type="InterPro" id="IPR013783">
    <property type="entry name" value="Ig-like_fold"/>
</dbReference>
<keyword evidence="1" id="KW-1133">Transmembrane helix</keyword>
<reference evidence="4" key="3">
    <citation type="submission" date="2024-09" db="EMBL/GenBank/DDBJ databases">
        <authorList>
            <person name="Sun Q."/>
        </authorList>
    </citation>
    <scope>NUCLEOTIDE SEQUENCE</scope>
    <source>
        <strain evidence="4">NBRC 114356</strain>
    </source>
</reference>
<gene>
    <name evidence="2" type="ORF">ACFQJ9_20620</name>
    <name evidence="3" type="ORF">ACFQJ9_20835</name>
    <name evidence="4" type="ORF">ACFQJ9_21185</name>
</gene>
<proteinExistence type="predicted"/>
<dbReference type="Gene3D" id="2.60.40.10">
    <property type="entry name" value="Immunoglobulins"/>
    <property type="match status" value="1"/>
</dbReference>
<dbReference type="RefSeq" id="WP_279528516.1">
    <property type="nucleotide sequence ID" value="NZ_CP122312.1"/>
</dbReference>
<organism evidence="4 5">
    <name type="scientific">Halospeciosus flavus</name>
    <dbReference type="NCBI Taxonomy" id="3032283"/>
    <lineage>
        <taxon>Archaea</taxon>
        <taxon>Methanobacteriati</taxon>
        <taxon>Methanobacteriota</taxon>
        <taxon>Stenosarchaea group</taxon>
        <taxon>Halobacteria</taxon>
        <taxon>Halobacteriales</taxon>
        <taxon>Halobacteriaceae</taxon>
        <taxon>Halospeciosus</taxon>
    </lineage>
</organism>
<comment type="caution">
    <text evidence="4">The sequence shown here is derived from an EMBL/GenBank/DDBJ whole genome shotgun (WGS) entry which is preliminary data.</text>
</comment>
<name>A0ABD5Z9R0_9EURY</name>
<dbReference type="EMBL" id="JBHTAR010000012">
    <property type="protein sequence ID" value="MFC7201874.1"/>
    <property type="molecule type" value="Genomic_DNA"/>
</dbReference>
<protein>
    <submittedName>
        <fullName evidence="4">Ig-like domain-containing protein</fullName>
    </submittedName>
</protein>
<sequence length="509" mass="53908">MRASDGIVKLRDDRRGVSTVVGAVLVFGILVVLLSLYQAQVVPAQNEAVEFQHAQAVQSDMVHLRDGLLRTASSGNTYPTSVALGARYPSRIFFVNPPPVNGRLTTETVGGGQIIVDNAKALDGETADYWGGGEHTFASKSLVYEAEYNYLDDSPRIGYENTLLYRNYTSENATLIDARPTVVDGSEITLVALGGNLTEGGSESASVAPRPVSAPYTEIAVTNASKNITITLPTALPVAKWNQTLASEYDTDPNDGDDRHLLAVERTGSGAVRLVLEPGTYTLKMAKLGVGTGVERPGAHYLTEIRGGGATVQVGGTERLVAQVRDRFNNPVAGVSVNATAESGRVSPTSATSGEQGKTAFIYQAPDSISDASETVNVTASYGPNQRQTVTFEVRVVSAGGTGGSGNNPTFDTFTVKDQSNGSQARFEVHWKVSDTDANLDTVEFHLRRNDTIVDSTAVNIQGKSANDKTTLTESDGYGKSYTIVGVVTDTQGNEAKRNTTDTAGGTNP</sequence>
<evidence type="ECO:0000313" key="5">
    <source>
        <dbReference type="Proteomes" id="UP001596447"/>
    </source>
</evidence>
<keyword evidence="1" id="KW-0812">Transmembrane</keyword>
<reference evidence="5" key="2">
    <citation type="journal article" date="2019" name="Int. J. Syst. Evol. Microbiol.">
        <title>The Global Catalogue of Microorganisms (GCM) 10K type strain sequencing project: providing services to taxonomists for standard genome sequencing and annotation.</title>
        <authorList>
            <consortium name="The Broad Institute Genomics Platform"/>
            <consortium name="The Broad Institute Genome Sequencing Center for Infectious Disease"/>
            <person name="Wu L."/>
            <person name="Ma J."/>
        </authorList>
    </citation>
    <scope>NUCLEOTIDE SEQUENCE [LARGE SCALE GENOMIC DNA]</scope>
    <source>
        <strain evidence="5">XZGYJ-43</strain>
    </source>
</reference>
<dbReference type="AlphaFoldDB" id="A0ABD5Z9R0"/>
<dbReference type="EMBL" id="JBHTAR010000012">
    <property type="protein sequence ID" value="MFC7201814.1"/>
    <property type="molecule type" value="Genomic_DNA"/>
</dbReference>
<evidence type="ECO:0000313" key="4">
    <source>
        <dbReference type="EMBL" id="MFC7201874.1"/>
    </source>
</evidence>
<accession>A0ABD5Z9R0</accession>
<keyword evidence="1" id="KW-0472">Membrane</keyword>
<dbReference type="Proteomes" id="UP001596447">
    <property type="component" value="Unassembled WGS sequence"/>
</dbReference>
<dbReference type="EMBL" id="JBHTAR010000011">
    <property type="protein sequence ID" value="MFC7201780.1"/>
    <property type="molecule type" value="Genomic_DNA"/>
</dbReference>
<evidence type="ECO:0000256" key="1">
    <source>
        <dbReference type="SAM" id="Phobius"/>
    </source>
</evidence>
<dbReference type="InterPro" id="IPR008964">
    <property type="entry name" value="Invasin/intimin_cell_adhesion"/>
</dbReference>
<keyword evidence="5" id="KW-1185">Reference proteome</keyword>